<proteinExistence type="predicted"/>
<evidence type="ECO:0008006" key="3">
    <source>
        <dbReference type="Google" id="ProtNLM"/>
    </source>
</evidence>
<accession>A0ABY4LXU0</accession>
<dbReference type="RefSeq" id="WP_248729853.1">
    <property type="nucleotide sequence ID" value="NZ_CP096829.1"/>
</dbReference>
<reference evidence="1 2" key="1">
    <citation type="submission" date="2022-04" db="EMBL/GenBank/DDBJ databases">
        <authorList>
            <person name="Ra J.-S."/>
            <person name="Kim S.-B."/>
        </authorList>
    </citation>
    <scope>NUCLEOTIDE SEQUENCE [LARGE SCALE GENOMIC DNA]</scope>
    <source>
        <strain evidence="1 2">MMS21-Er5</strain>
    </source>
</reference>
<evidence type="ECO:0000313" key="1">
    <source>
        <dbReference type="EMBL" id="UPZ17915.1"/>
    </source>
</evidence>
<gene>
    <name evidence="1" type="ORF">M0M44_11320</name>
</gene>
<keyword evidence="2" id="KW-1185">Reference proteome</keyword>
<evidence type="ECO:0000313" key="2">
    <source>
        <dbReference type="Proteomes" id="UP000829998"/>
    </source>
</evidence>
<protein>
    <recommendedName>
        <fullName evidence="3">Transposase</fullName>
    </recommendedName>
</protein>
<organism evidence="1 2">
    <name type="scientific">Flavobacterium humidisoli</name>
    <dbReference type="NCBI Taxonomy" id="2937442"/>
    <lineage>
        <taxon>Bacteria</taxon>
        <taxon>Pseudomonadati</taxon>
        <taxon>Bacteroidota</taxon>
        <taxon>Flavobacteriia</taxon>
        <taxon>Flavobacteriales</taxon>
        <taxon>Flavobacteriaceae</taxon>
        <taxon>Flavobacterium</taxon>
    </lineage>
</organism>
<dbReference type="EMBL" id="CP096829">
    <property type="protein sequence ID" value="UPZ17915.1"/>
    <property type="molecule type" value="Genomic_DNA"/>
</dbReference>
<dbReference type="Proteomes" id="UP000829998">
    <property type="component" value="Chromosome"/>
</dbReference>
<sequence>MAEKEYQIDIRKKLTTQTIDHFKKEHQQTIMFACALFWNRQTGLLSKNKKSQLQTACGLRSCRPGFEN</sequence>
<name>A0ABY4LXU0_9FLAO</name>